<evidence type="ECO:0000313" key="4">
    <source>
        <dbReference type="Proteomes" id="UP000441354"/>
    </source>
</evidence>
<dbReference type="GO" id="GO:0004049">
    <property type="term" value="F:anthranilate synthase activity"/>
    <property type="evidence" value="ECO:0007669"/>
    <property type="project" value="TreeGrafter"/>
</dbReference>
<dbReference type="FunFam" id="3.40.50.880:FF:000003">
    <property type="entry name" value="Anthranilate synthase component II"/>
    <property type="match status" value="1"/>
</dbReference>
<evidence type="ECO:0000259" key="2">
    <source>
        <dbReference type="Pfam" id="PF00117"/>
    </source>
</evidence>
<dbReference type="SUPFAM" id="SSF52317">
    <property type="entry name" value="Class I glutamine amidotransferase-like"/>
    <property type="match status" value="1"/>
</dbReference>
<dbReference type="InterPro" id="IPR029062">
    <property type="entry name" value="Class_I_gatase-like"/>
</dbReference>
<reference evidence="3 4" key="1">
    <citation type="journal article" date="2014" name="Arch. Microbiol.">
        <title>Bacillus mesophilum sp. nov., strain IITR-54T, a novel 4-chlorobiphenyl dechlorinating bacterium.</title>
        <authorList>
            <person name="Manickam N."/>
            <person name="Singh N.K."/>
            <person name="Bajaj A."/>
            <person name="Kumar R.M."/>
            <person name="Kaur G."/>
            <person name="Kaur N."/>
            <person name="Bala M."/>
            <person name="Kumar A."/>
            <person name="Mayilraj S."/>
        </authorList>
    </citation>
    <scope>NUCLEOTIDE SEQUENCE [LARGE SCALE GENOMIC DNA]</scope>
    <source>
        <strain evidence="3 4">IITR-54</strain>
    </source>
</reference>
<dbReference type="InterPro" id="IPR050472">
    <property type="entry name" value="Anth_synth/Amidotransfase"/>
</dbReference>
<dbReference type="PRINTS" id="PR00099">
    <property type="entry name" value="CPSGATASE"/>
</dbReference>
<evidence type="ECO:0000256" key="1">
    <source>
        <dbReference type="ARBA" id="ARBA00022962"/>
    </source>
</evidence>
<keyword evidence="4" id="KW-1185">Reference proteome</keyword>
<gene>
    <name evidence="3" type="primary">pabA</name>
    <name evidence="3" type="ORF">F7732_21985</name>
</gene>
<dbReference type="Gene3D" id="3.40.50.880">
    <property type="match status" value="1"/>
</dbReference>
<dbReference type="PROSITE" id="PS51273">
    <property type="entry name" value="GATASE_TYPE_1"/>
    <property type="match status" value="1"/>
</dbReference>
<accession>A0A7V7RHQ1</accession>
<dbReference type="NCBIfam" id="NF005799">
    <property type="entry name" value="PRK07649.1"/>
    <property type="match status" value="1"/>
</dbReference>
<dbReference type="RefSeq" id="WP_151576153.1">
    <property type="nucleotide sequence ID" value="NZ_WBOT01000014.1"/>
</dbReference>
<dbReference type="InterPro" id="IPR017926">
    <property type="entry name" value="GATASE"/>
</dbReference>
<dbReference type="OrthoDB" id="9804328at2"/>
<organism evidence="3 4">
    <name type="scientific">Bacillus mesophilum</name>
    <dbReference type="NCBI Taxonomy" id="1071718"/>
    <lineage>
        <taxon>Bacteria</taxon>
        <taxon>Bacillati</taxon>
        <taxon>Bacillota</taxon>
        <taxon>Bacilli</taxon>
        <taxon>Bacillales</taxon>
        <taxon>Bacillaceae</taxon>
        <taxon>Bacillus</taxon>
    </lineage>
</organism>
<dbReference type="Pfam" id="PF00117">
    <property type="entry name" value="GATase"/>
    <property type="match status" value="1"/>
</dbReference>
<dbReference type="GO" id="GO:0000162">
    <property type="term" value="P:L-tryptophan biosynthetic process"/>
    <property type="evidence" value="ECO:0007669"/>
    <property type="project" value="TreeGrafter"/>
</dbReference>
<name>A0A7V7RHQ1_9BACI</name>
<dbReference type="PRINTS" id="PR00097">
    <property type="entry name" value="ANTSNTHASEII"/>
</dbReference>
<proteinExistence type="predicted"/>
<dbReference type="AlphaFoldDB" id="A0A7V7RHQ1"/>
<dbReference type="PANTHER" id="PTHR43418">
    <property type="entry name" value="MULTIFUNCTIONAL TRYPTOPHAN BIOSYNTHESIS PROTEIN-RELATED"/>
    <property type="match status" value="1"/>
</dbReference>
<dbReference type="PRINTS" id="PR00096">
    <property type="entry name" value="GATASE"/>
</dbReference>
<evidence type="ECO:0000313" key="3">
    <source>
        <dbReference type="EMBL" id="KAB2329159.1"/>
    </source>
</evidence>
<sequence>MILMIDNYDSFTYNLVQYLGEMGHELVVKRNDEISIEEIRNLKPAYIMISPGPCSPNEAGISLEVITAFAGVIPIFGVCLGQQAIAQAFGGEVVRAEKLMHGKTSPVYHDGQTVFNTLSNPFTATRYHSLIVKKETLPSCLEVSAWTEEGEIMAIRHKELPVEGVQFHPESIMTAEGKELLRNFFCTGVTEVKEV</sequence>
<dbReference type="Proteomes" id="UP000441354">
    <property type="component" value="Unassembled WGS sequence"/>
</dbReference>
<comment type="caution">
    <text evidence="3">The sequence shown here is derived from an EMBL/GenBank/DDBJ whole genome shotgun (WGS) entry which is preliminary data.</text>
</comment>
<protein>
    <submittedName>
        <fullName evidence="3">Aminodeoxychorismate/anthranilate synthase component II</fullName>
    </submittedName>
</protein>
<feature type="domain" description="Glutamine amidotransferase" evidence="2">
    <location>
        <begin position="3"/>
        <end position="185"/>
    </location>
</feature>
<dbReference type="CDD" id="cd01743">
    <property type="entry name" value="GATase1_Anthranilate_Synthase"/>
    <property type="match status" value="1"/>
</dbReference>
<dbReference type="NCBIfam" id="TIGR00566">
    <property type="entry name" value="trpG_papA"/>
    <property type="match status" value="1"/>
</dbReference>
<dbReference type="EMBL" id="WBOT01000014">
    <property type="protein sequence ID" value="KAB2329159.1"/>
    <property type="molecule type" value="Genomic_DNA"/>
</dbReference>
<dbReference type="InterPro" id="IPR006221">
    <property type="entry name" value="TrpG/PapA_dom"/>
</dbReference>
<dbReference type="GO" id="GO:0005829">
    <property type="term" value="C:cytosol"/>
    <property type="evidence" value="ECO:0007669"/>
    <property type="project" value="TreeGrafter"/>
</dbReference>
<dbReference type="PANTHER" id="PTHR43418:SF4">
    <property type="entry name" value="MULTIFUNCTIONAL TRYPTOPHAN BIOSYNTHESIS PROTEIN"/>
    <property type="match status" value="1"/>
</dbReference>
<keyword evidence="1" id="KW-0315">Glutamine amidotransferase</keyword>